<proteinExistence type="inferred from homology"/>
<keyword evidence="7" id="KW-0479">Metal-binding</keyword>
<evidence type="ECO:0000256" key="8">
    <source>
        <dbReference type="ARBA" id="ARBA00022741"/>
    </source>
</evidence>
<feature type="coiled-coil region" evidence="19">
    <location>
        <begin position="520"/>
        <end position="567"/>
    </location>
</feature>
<dbReference type="PANTHER" id="PTHR18867">
    <property type="entry name" value="RAD50"/>
    <property type="match status" value="1"/>
</dbReference>
<feature type="coiled-coil region" evidence="19">
    <location>
        <begin position="201"/>
        <end position="273"/>
    </location>
</feature>
<dbReference type="GO" id="GO:0000722">
    <property type="term" value="P:telomere maintenance via recombination"/>
    <property type="evidence" value="ECO:0007669"/>
    <property type="project" value="UniProtKB-ARBA"/>
</dbReference>
<dbReference type="GO" id="GO:0006302">
    <property type="term" value="P:double-strand break repair"/>
    <property type="evidence" value="ECO:0007669"/>
    <property type="project" value="TreeGrafter"/>
</dbReference>
<name>A0A9P5UG09_9AGAR</name>
<evidence type="ECO:0000256" key="19">
    <source>
        <dbReference type="SAM" id="Coils"/>
    </source>
</evidence>
<reference evidence="21" key="1">
    <citation type="submission" date="2020-11" db="EMBL/GenBank/DDBJ databases">
        <authorList>
            <consortium name="DOE Joint Genome Institute"/>
            <person name="Ahrendt S."/>
            <person name="Riley R."/>
            <person name="Andreopoulos W."/>
            <person name="Labutti K."/>
            <person name="Pangilinan J."/>
            <person name="Ruiz-Duenas F.J."/>
            <person name="Barrasa J.M."/>
            <person name="Sanchez-Garcia M."/>
            <person name="Camarero S."/>
            <person name="Miyauchi S."/>
            <person name="Serrano A."/>
            <person name="Linde D."/>
            <person name="Babiker R."/>
            <person name="Drula E."/>
            <person name="Ayuso-Fernandez I."/>
            <person name="Pacheco R."/>
            <person name="Padilla G."/>
            <person name="Ferreira P."/>
            <person name="Barriuso J."/>
            <person name="Kellner H."/>
            <person name="Castanera R."/>
            <person name="Alfaro M."/>
            <person name="Ramirez L."/>
            <person name="Pisabarro A.G."/>
            <person name="Kuo A."/>
            <person name="Tritt A."/>
            <person name="Lipzen A."/>
            <person name="He G."/>
            <person name="Yan M."/>
            <person name="Ng V."/>
            <person name="Cullen D."/>
            <person name="Martin F."/>
            <person name="Rosso M.-N."/>
            <person name="Henrissat B."/>
            <person name="Hibbett D."/>
            <person name="Martinez A.T."/>
            <person name="Grigoriev I.V."/>
        </authorList>
    </citation>
    <scope>NUCLEOTIDE SEQUENCE</scope>
    <source>
        <strain evidence="21">AH 40177</strain>
    </source>
</reference>
<evidence type="ECO:0000256" key="13">
    <source>
        <dbReference type="ARBA" id="ARBA00022842"/>
    </source>
</evidence>
<evidence type="ECO:0000256" key="12">
    <source>
        <dbReference type="ARBA" id="ARBA00022840"/>
    </source>
</evidence>
<dbReference type="SUPFAM" id="SSF52540">
    <property type="entry name" value="P-loop containing nucleoside triphosphate hydrolases"/>
    <property type="match status" value="1"/>
</dbReference>
<dbReference type="GO" id="GO:0046872">
    <property type="term" value="F:metal ion binding"/>
    <property type="evidence" value="ECO:0007669"/>
    <property type="project" value="UniProtKB-KW"/>
</dbReference>
<evidence type="ECO:0000256" key="9">
    <source>
        <dbReference type="ARBA" id="ARBA00022763"/>
    </source>
</evidence>
<dbReference type="InterPro" id="IPR027417">
    <property type="entry name" value="P-loop_NTPase"/>
</dbReference>
<dbReference type="EMBL" id="JADNRY010000003">
    <property type="protein sequence ID" value="KAF9077821.1"/>
    <property type="molecule type" value="Genomic_DNA"/>
</dbReference>
<keyword evidence="6" id="KW-0158">Chromosome</keyword>
<dbReference type="GO" id="GO:0016787">
    <property type="term" value="F:hydrolase activity"/>
    <property type="evidence" value="ECO:0007669"/>
    <property type="project" value="UniProtKB-KW"/>
</dbReference>
<evidence type="ECO:0000256" key="1">
    <source>
        <dbReference type="ARBA" id="ARBA00001947"/>
    </source>
</evidence>
<organism evidence="21 22">
    <name type="scientific">Rhodocollybia butyracea</name>
    <dbReference type="NCBI Taxonomy" id="206335"/>
    <lineage>
        <taxon>Eukaryota</taxon>
        <taxon>Fungi</taxon>
        <taxon>Dikarya</taxon>
        <taxon>Basidiomycota</taxon>
        <taxon>Agaricomycotina</taxon>
        <taxon>Agaricomycetes</taxon>
        <taxon>Agaricomycetidae</taxon>
        <taxon>Agaricales</taxon>
        <taxon>Marasmiineae</taxon>
        <taxon>Omphalotaceae</taxon>
        <taxon>Rhodocollybia</taxon>
    </lineage>
</organism>
<feature type="coiled-coil region" evidence="19">
    <location>
        <begin position="623"/>
        <end position="733"/>
    </location>
</feature>
<dbReference type="GO" id="GO:0070192">
    <property type="term" value="P:chromosome organization involved in meiotic cell cycle"/>
    <property type="evidence" value="ECO:0007669"/>
    <property type="project" value="TreeGrafter"/>
</dbReference>
<feature type="region of interest" description="Disordered" evidence="20">
    <location>
        <begin position="1"/>
        <end position="26"/>
    </location>
</feature>
<evidence type="ECO:0000256" key="5">
    <source>
        <dbReference type="ARBA" id="ARBA00017893"/>
    </source>
</evidence>
<dbReference type="Gene3D" id="3.40.50.300">
    <property type="entry name" value="P-loop containing nucleotide triphosphate hydrolases"/>
    <property type="match status" value="2"/>
</dbReference>
<dbReference type="Pfam" id="PF13558">
    <property type="entry name" value="SbcC_Walker_B"/>
    <property type="match status" value="1"/>
</dbReference>
<accession>A0A9P5UG09</accession>
<dbReference type="AlphaFoldDB" id="A0A9P5UG09"/>
<dbReference type="Proteomes" id="UP000772434">
    <property type="component" value="Unassembled WGS sequence"/>
</dbReference>
<keyword evidence="16" id="KW-0539">Nucleus</keyword>
<keyword evidence="10" id="KW-0378">Hydrolase</keyword>
<dbReference type="GO" id="GO:0007004">
    <property type="term" value="P:telomere maintenance via telomerase"/>
    <property type="evidence" value="ECO:0007669"/>
    <property type="project" value="TreeGrafter"/>
</dbReference>
<evidence type="ECO:0000256" key="14">
    <source>
        <dbReference type="ARBA" id="ARBA00023054"/>
    </source>
</evidence>
<evidence type="ECO:0000256" key="10">
    <source>
        <dbReference type="ARBA" id="ARBA00022801"/>
    </source>
</evidence>
<dbReference type="Gene3D" id="1.10.287.1490">
    <property type="match status" value="1"/>
</dbReference>
<evidence type="ECO:0000256" key="15">
    <source>
        <dbReference type="ARBA" id="ARBA00023204"/>
    </source>
</evidence>
<keyword evidence="17" id="KW-0469">Meiosis</keyword>
<dbReference type="GO" id="GO:0000794">
    <property type="term" value="C:condensed nuclear chromosome"/>
    <property type="evidence" value="ECO:0007669"/>
    <property type="project" value="TreeGrafter"/>
</dbReference>
<keyword evidence="22" id="KW-1185">Reference proteome</keyword>
<protein>
    <recommendedName>
        <fullName evidence="5">DNA repair protein RAD50</fullName>
    </recommendedName>
</protein>
<dbReference type="GO" id="GO:0030870">
    <property type="term" value="C:Mre11 complex"/>
    <property type="evidence" value="ECO:0007669"/>
    <property type="project" value="TreeGrafter"/>
</dbReference>
<dbReference type="PANTHER" id="PTHR18867:SF12">
    <property type="entry name" value="DNA REPAIR PROTEIN RAD50"/>
    <property type="match status" value="1"/>
</dbReference>
<keyword evidence="9" id="KW-0227">DNA damage</keyword>
<evidence type="ECO:0000313" key="21">
    <source>
        <dbReference type="EMBL" id="KAF9077821.1"/>
    </source>
</evidence>
<feature type="coiled-coil region" evidence="19">
    <location>
        <begin position="125"/>
        <end position="176"/>
    </location>
</feature>
<comment type="similarity">
    <text evidence="4">Belongs to the SMC family. RAD50 subfamily.</text>
</comment>
<feature type="region of interest" description="Disordered" evidence="20">
    <location>
        <begin position="336"/>
        <end position="357"/>
    </location>
</feature>
<keyword evidence="8" id="KW-0547">Nucleotide-binding</keyword>
<sequence>MSQVRDHRRPAPNTRGGAFVHDPKMANEKEVKAQCDAKKAGGLTMKTLESILSVDDGSEKNGKRGTISTKCAEMDTEIPALLGVSKAVLENVIFCHQEDSYWPLAEPSALKKKYTKALDNIKTLRKERIADLKAEKERLQSLQTEKAHADKLRARITELKSTIHAKEIQYEETKNQYEEQVTSNNKYYEYASRFREIYVKIETLQEKQKNLKDDLEESRVSVPEIGLFSGTDEELQQRLERFDENISKQRNTLKDAKRKKEDIEDGLKSSRIENQSILQESARFQSESKQQQQRLQEREQLIREIGDKFGIGGFGQEPLDGPKAEIKSHQEEYNAKSRQLTAASEKHKADRSSLRQQITERNSAITKGERELEISQELPGQLKIITGNVEEKTRRLEKLKADFKTASYDQKISQNTEKKTIAESKREKLNQEFIMLNREAESRANLNLKRKEVVAKKNEIESTVDNANTRFGKLVGKAASADTIENAIEEVAKQKNHELELAETDARIASGNQQGAEAALSEKKRLLREKQKDLKDAKRRMNGAYEHNTLEEAIKDAMDQLQYARDERTTGAEAGKVYERLLMTGKQKKKCTACDRHMNDDEIRVFEKYLKGEINRAAQGQGKHKIEEDISQWTIELERLQGLRPTLVLLNTLELKEIPDVENDIKKAVDTIESTKEKAERTSEQVSKLKEELKDVQTVRDYGKTIARLQKEVERLNREVESLENELAASGSTKSTEDVQAEIEDLANEMWVYFALGGAFNLIIVPLSRLIDKENNSLMRERDRQNGAQRSIEGELHHLEVESTKIMGQIKEKETLEKQVRQWKQEIVDMSERIKVAEQCMADAQGPIDALDIEYKTSQRQFDGKMARVSVLVQQLNRKADNLGEVQKHVERYVQQRREQRQRECETRLEESNEEIKKYEKQVEDARDAMSKVERDISESGSNLTNLRENFRLRKIVKQIKETQAEIDSYDMEEAARSKRTFHEKWTVVKEKEEKLQQKFSHIAGEISSHKSQLKTWETDAKDYADANKNFTDQLIKVKMSDMANNDLEKYGKALENAIMKYHTLKMEEVNDTMRHLWNKTYQGSDIDGIKIRSDVEGGASKRSYNYRVVMTKDQVEMDMRGRCSAGQKMLASIIIRLALSDSFGQNCGILALDEPTNALDTENIEALASSLVDIINERKNHANFQLIIITHDENFLRKLGQSDVMEYYWQVMRISLRDVI</sequence>
<feature type="compositionally biased region" description="Basic and acidic residues" evidence="20">
    <location>
        <begin position="344"/>
        <end position="353"/>
    </location>
</feature>
<dbReference type="GO" id="GO:0005524">
    <property type="term" value="F:ATP binding"/>
    <property type="evidence" value="ECO:0007669"/>
    <property type="project" value="UniProtKB-KW"/>
</dbReference>
<feature type="coiled-coil region" evidence="19">
    <location>
        <begin position="382"/>
        <end position="439"/>
    </location>
</feature>
<keyword evidence="11" id="KW-0862">Zinc</keyword>
<feature type="coiled-coil region" evidence="19">
    <location>
        <begin position="902"/>
        <end position="973"/>
    </location>
</feature>
<evidence type="ECO:0000256" key="16">
    <source>
        <dbReference type="ARBA" id="ARBA00023242"/>
    </source>
</evidence>
<feature type="coiled-coil region" evidence="19">
    <location>
        <begin position="806"/>
        <end position="833"/>
    </location>
</feature>
<keyword evidence="12" id="KW-0067">ATP-binding</keyword>
<comment type="subcellular location">
    <subcellularLocation>
        <location evidence="3">Chromosome</location>
    </subcellularLocation>
    <subcellularLocation>
        <location evidence="2">Nucleus</location>
    </subcellularLocation>
</comment>
<evidence type="ECO:0000256" key="7">
    <source>
        <dbReference type="ARBA" id="ARBA00022723"/>
    </source>
</evidence>
<comment type="cofactor">
    <cofactor evidence="1">
        <name>Zn(2+)</name>
        <dbReference type="ChEBI" id="CHEBI:29105"/>
    </cofactor>
</comment>
<evidence type="ECO:0000256" key="6">
    <source>
        <dbReference type="ARBA" id="ARBA00022454"/>
    </source>
</evidence>
<keyword evidence="14 19" id="KW-0175">Coiled coil</keyword>
<dbReference type="GO" id="GO:0003691">
    <property type="term" value="F:double-stranded telomeric DNA binding"/>
    <property type="evidence" value="ECO:0007669"/>
    <property type="project" value="TreeGrafter"/>
</dbReference>
<evidence type="ECO:0000256" key="17">
    <source>
        <dbReference type="ARBA" id="ARBA00023254"/>
    </source>
</evidence>
<comment type="catalytic activity">
    <reaction evidence="18">
        <text>ATP + H2O = ADP + phosphate + H(+)</text>
        <dbReference type="Rhea" id="RHEA:13065"/>
        <dbReference type="ChEBI" id="CHEBI:15377"/>
        <dbReference type="ChEBI" id="CHEBI:15378"/>
        <dbReference type="ChEBI" id="CHEBI:30616"/>
        <dbReference type="ChEBI" id="CHEBI:43474"/>
        <dbReference type="ChEBI" id="CHEBI:456216"/>
    </reaction>
</comment>
<evidence type="ECO:0000256" key="20">
    <source>
        <dbReference type="SAM" id="MobiDB-lite"/>
    </source>
</evidence>
<dbReference type="FunFam" id="3.40.50.300:FF:000593">
    <property type="entry name" value="DNA repair protein RAD50"/>
    <property type="match status" value="1"/>
</dbReference>
<dbReference type="OrthoDB" id="18797at2759"/>
<keyword evidence="15" id="KW-0234">DNA repair</keyword>
<evidence type="ECO:0000256" key="11">
    <source>
        <dbReference type="ARBA" id="ARBA00022833"/>
    </source>
</evidence>
<evidence type="ECO:0000256" key="2">
    <source>
        <dbReference type="ARBA" id="ARBA00004123"/>
    </source>
</evidence>
<keyword evidence="13" id="KW-0460">Magnesium</keyword>
<gene>
    <name evidence="21" type="ORF">BDP27DRAFT_1413505</name>
</gene>
<evidence type="ECO:0000256" key="4">
    <source>
        <dbReference type="ARBA" id="ARBA00009439"/>
    </source>
</evidence>
<feature type="compositionally biased region" description="Basic residues" evidence="20">
    <location>
        <begin position="1"/>
        <end position="10"/>
    </location>
</feature>
<evidence type="ECO:0000313" key="22">
    <source>
        <dbReference type="Proteomes" id="UP000772434"/>
    </source>
</evidence>
<evidence type="ECO:0000256" key="3">
    <source>
        <dbReference type="ARBA" id="ARBA00004286"/>
    </source>
</evidence>
<dbReference type="GO" id="GO:0043047">
    <property type="term" value="F:single-stranded telomeric DNA binding"/>
    <property type="evidence" value="ECO:0007669"/>
    <property type="project" value="TreeGrafter"/>
</dbReference>
<comment type="caution">
    <text evidence="21">The sequence shown here is derived from an EMBL/GenBank/DDBJ whole genome shotgun (WGS) entry which is preliminary data.</text>
</comment>
<evidence type="ECO:0000256" key="18">
    <source>
        <dbReference type="ARBA" id="ARBA00049360"/>
    </source>
</evidence>
<dbReference type="GO" id="GO:0051880">
    <property type="term" value="F:G-quadruplex DNA binding"/>
    <property type="evidence" value="ECO:0007669"/>
    <property type="project" value="TreeGrafter"/>
</dbReference>